<evidence type="ECO:0000313" key="5">
    <source>
        <dbReference type="Proteomes" id="UP000326554"/>
    </source>
</evidence>
<keyword evidence="5" id="KW-1185">Reference proteome</keyword>
<feature type="domain" description="Alpha/beta hydrolase fold-3" evidence="3">
    <location>
        <begin position="87"/>
        <end position="274"/>
    </location>
</feature>
<gene>
    <name evidence="4" type="ORF">F3S47_17255</name>
</gene>
<keyword evidence="2 4" id="KW-0378">Hydrolase</keyword>
<comment type="similarity">
    <text evidence="1">Belongs to the 'GDXG' lipolytic enzyme family.</text>
</comment>
<dbReference type="InterPro" id="IPR050300">
    <property type="entry name" value="GDXG_lipolytic_enzyme"/>
</dbReference>
<evidence type="ECO:0000313" key="4">
    <source>
        <dbReference type="EMBL" id="KAA9005652.1"/>
    </source>
</evidence>
<evidence type="ECO:0000259" key="3">
    <source>
        <dbReference type="Pfam" id="PF07859"/>
    </source>
</evidence>
<dbReference type="GO" id="GO:0004806">
    <property type="term" value="F:triacylglycerol lipase activity"/>
    <property type="evidence" value="ECO:0007669"/>
    <property type="project" value="TreeGrafter"/>
</dbReference>
<dbReference type="AlphaFoldDB" id="A0A5J5GCW3"/>
<organism evidence="4 5">
    <name type="scientific">Histidinibacterium aquaticum</name>
    <dbReference type="NCBI Taxonomy" id="2613962"/>
    <lineage>
        <taxon>Bacteria</taxon>
        <taxon>Pseudomonadati</taxon>
        <taxon>Pseudomonadota</taxon>
        <taxon>Alphaproteobacteria</taxon>
        <taxon>Rhodobacterales</taxon>
        <taxon>Paracoccaceae</taxon>
        <taxon>Histidinibacterium</taxon>
    </lineage>
</organism>
<dbReference type="PANTHER" id="PTHR48081:SF30">
    <property type="entry name" value="ACETYL-HYDROLASE LIPR-RELATED"/>
    <property type="match status" value="1"/>
</dbReference>
<dbReference type="EMBL" id="VYQE01000006">
    <property type="protein sequence ID" value="KAA9005652.1"/>
    <property type="molecule type" value="Genomic_DNA"/>
</dbReference>
<dbReference type="Gene3D" id="3.40.50.1820">
    <property type="entry name" value="alpha/beta hydrolase"/>
    <property type="match status" value="1"/>
</dbReference>
<evidence type="ECO:0000256" key="1">
    <source>
        <dbReference type="ARBA" id="ARBA00010515"/>
    </source>
</evidence>
<evidence type="ECO:0000256" key="2">
    <source>
        <dbReference type="ARBA" id="ARBA00022801"/>
    </source>
</evidence>
<name>A0A5J5GCW3_9RHOB</name>
<sequence length="300" mass="31743">MPEPRGAVNALASAAKRPLFGWMQKDRDMDRPTDEETLRKHLSAHPVEGEVEAMRKAFEARLGPQPELAPTEIGGVPARTTGEGPLVLWFHGGGYVFGAPETHALMAERLAEAGLRVVLPVYPRAPEDRWPAMLDAACGIVDAVEGPLAVGGDSAGGHLALNLALARPGRVAALGLIAPNTDRTGKSATRDRSSDAMNDDAGDLALWRKTAEIADSDPQASPLLADLSELPPLHLEAAGDEILLDDSLLLVRGAGLRGVETTLHVTPGLFHMFPLWPDALPQGAAALDRLGAHFARHLAA</sequence>
<comment type="caution">
    <text evidence="4">The sequence shown here is derived from an EMBL/GenBank/DDBJ whole genome shotgun (WGS) entry which is preliminary data.</text>
</comment>
<accession>A0A5J5GCW3</accession>
<protein>
    <submittedName>
        <fullName evidence="4">Alpha/beta hydrolase</fullName>
    </submittedName>
</protein>
<dbReference type="Pfam" id="PF07859">
    <property type="entry name" value="Abhydrolase_3"/>
    <property type="match status" value="1"/>
</dbReference>
<dbReference type="InterPro" id="IPR029058">
    <property type="entry name" value="AB_hydrolase_fold"/>
</dbReference>
<dbReference type="SUPFAM" id="SSF53474">
    <property type="entry name" value="alpha/beta-Hydrolases"/>
    <property type="match status" value="1"/>
</dbReference>
<dbReference type="InterPro" id="IPR013094">
    <property type="entry name" value="AB_hydrolase_3"/>
</dbReference>
<dbReference type="Proteomes" id="UP000326554">
    <property type="component" value="Unassembled WGS sequence"/>
</dbReference>
<dbReference type="PANTHER" id="PTHR48081">
    <property type="entry name" value="AB HYDROLASE SUPERFAMILY PROTEIN C4A8.06C"/>
    <property type="match status" value="1"/>
</dbReference>
<proteinExistence type="inferred from homology"/>
<reference evidence="4 5" key="1">
    <citation type="submission" date="2019-09" db="EMBL/GenBank/DDBJ databases">
        <authorList>
            <person name="Park J.-S."/>
            <person name="Choi H.-J."/>
        </authorList>
    </citation>
    <scope>NUCLEOTIDE SEQUENCE [LARGE SCALE GENOMIC DNA]</scope>
    <source>
        <strain evidence="4 5">176SS1-4</strain>
    </source>
</reference>